<keyword evidence="5" id="KW-0997">Cell inner membrane</keyword>
<keyword evidence="7" id="KW-1133">Transmembrane helix</keyword>
<keyword evidence="8" id="KW-0472">Membrane</keyword>
<dbReference type="GO" id="GO:0015627">
    <property type="term" value="C:type II protein secretion system complex"/>
    <property type="evidence" value="ECO:0007669"/>
    <property type="project" value="InterPro"/>
</dbReference>
<dbReference type="GO" id="GO:0015628">
    <property type="term" value="P:protein secretion by the type II secretion system"/>
    <property type="evidence" value="ECO:0007669"/>
    <property type="project" value="InterPro"/>
</dbReference>
<comment type="caution">
    <text evidence="10">The sequence shown here is derived from an EMBL/GenBank/DDBJ whole genome shotgun (WGS) entry which is preliminary data.</text>
</comment>
<dbReference type="NCBIfam" id="TIGR02532">
    <property type="entry name" value="IV_pilin_GFxxxE"/>
    <property type="match status" value="1"/>
</dbReference>
<dbReference type="InterPro" id="IPR010052">
    <property type="entry name" value="T2SS_protein-GspI"/>
</dbReference>
<feature type="domain" description="Type II secretion system protein GspI C-terminal" evidence="9">
    <location>
        <begin position="43"/>
        <end position="118"/>
    </location>
</feature>
<dbReference type="PANTHER" id="PTHR38779">
    <property type="entry name" value="TYPE II SECRETION SYSTEM PROTEIN I-RELATED"/>
    <property type="match status" value="1"/>
</dbReference>
<accession>A0A3M0AFR4</accession>
<evidence type="ECO:0000256" key="2">
    <source>
        <dbReference type="ARBA" id="ARBA00008358"/>
    </source>
</evidence>
<comment type="subcellular location">
    <subcellularLocation>
        <location evidence="1">Cell inner membrane</location>
        <topology evidence="1">Single-pass membrane protein</topology>
    </subcellularLocation>
</comment>
<keyword evidence="6" id="KW-0812">Transmembrane</keyword>
<evidence type="ECO:0000313" key="10">
    <source>
        <dbReference type="EMBL" id="RMA81325.1"/>
    </source>
</evidence>
<evidence type="ECO:0000313" key="11">
    <source>
        <dbReference type="Proteomes" id="UP000267187"/>
    </source>
</evidence>
<dbReference type="InterPro" id="IPR012902">
    <property type="entry name" value="N_methyl_site"/>
</dbReference>
<comment type="similarity">
    <text evidence="2">Belongs to the GSP I family.</text>
</comment>
<evidence type="ECO:0000256" key="3">
    <source>
        <dbReference type="ARBA" id="ARBA00022475"/>
    </source>
</evidence>
<dbReference type="InterPro" id="IPR045584">
    <property type="entry name" value="Pilin-like"/>
</dbReference>
<gene>
    <name evidence="10" type="ORF">DFR27_1142</name>
</gene>
<protein>
    <submittedName>
        <fullName evidence="10">Type II secretion system protein I (GspI)</fullName>
    </submittedName>
</protein>
<dbReference type="Gene3D" id="3.30.1300.30">
    <property type="entry name" value="GSPII I/J protein-like"/>
    <property type="match status" value="1"/>
</dbReference>
<dbReference type="Pfam" id="PF07963">
    <property type="entry name" value="N_methyl"/>
    <property type="match status" value="1"/>
</dbReference>
<dbReference type="PANTHER" id="PTHR38779:SF2">
    <property type="entry name" value="TYPE II SECRETION SYSTEM PROTEIN I-RELATED"/>
    <property type="match status" value="1"/>
</dbReference>
<dbReference type="Pfam" id="PF02501">
    <property type="entry name" value="T2SSI"/>
    <property type="match status" value="1"/>
</dbReference>
<evidence type="ECO:0000256" key="5">
    <source>
        <dbReference type="ARBA" id="ARBA00022519"/>
    </source>
</evidence>
<name>A0A3M0AFR4_9GAMM</name>
<evidence type="ECO:0000256" key="7">
    <source>
        <dbReference type="ARBA" id="ARBA00022989"/>
    </source>
</evidence>
<keyword evidence="11" id="KW-1185">Reference proteome</keyword>
<dbReference type="EMBL" id="REFJ01000002">
    <property type="protein sequence ID" value="RMA81325.1"/>
    <property type="molecule type" value="Genomic_DNA"/>
</dbReference>
<dbReference type="Proteomes" id="UP000267187">
    <property type="component" value="Unassembled WGS sequence"/>
</dbReference>
<evidence type="ECO:0000256" key="6">
    <source>
        <dbReference type="ARBA" id="ARBA00022692"/>
    </source>
</evidence>
<dbReference type="AlphaFoldDB" id="A0A3M0AFR4"/>
<evidence type="ECO:0000256" key="8">
    <source>
        <dbReference type="ARBA" id="ARBA00023136"/>
    </source>
</evidence>
<keyword evidence="4" id="KW-0488">Methylation</keyword>
<reference evidence="10 11" key="1">
    <citation type="submission" date="2018-10" db="EMBL/GenBank/DDBJ databases">
        <title>Genomic Encyclopedia of Type Strains, Phase IV (KMG-IV): sequencing the most valuable type-strain genomes for metagenomic binning, comparative biology and taxonomic classification.</title>
        <authorList>
            <person name="Goeker M."/>
        </authorList>
    </citation>
    <scope>NUCLEOTIDE SEQUENCE [LARGE SCALE GENOMIC DNA]</scope>
    <source>
        <strain evidence="10 11">DSM 25080</strain>
    </source>
</reference>
<sequence length="120" mass="13680">MKRISGGFSLIEVLVALLVLAVAVPALLRLISVQVDGVVAARTKVQAQWVANYVIANQRLRGNTERQWQSDEGQLTMMRQAWRWEVVRESTELDGFDRLTLSIFLDDNDHPLLEVQRYGE</sequence>
<evidence type="ECO:0000256" key="4">
    <source>
        <dbReference type="ARBA" id="ARBA00022481"/>
    </source>
</evidence>
<proteinExistence type="inferred from homology"/>
<dbReference type="GO" id="GO:0005886">
    <property type="term" value="C:plasma membrane"/>
    <property type="evidence" value="ECO:0007669"/>
    <property type="project" value="UniProtKB-SubCell"/>
</dbReference>
<keyword evidence="3" id="KW-1003">Cell membrane</keyword>
<dbReference type="RefSeq" id="WP_121876472.1">
    <property type="nucleotide sequence ID" value="NZ_REFJ01000002.1"/>
</dbReference>
<evidence type="ECO:0000259" key="9">
    <source>
        <dbReference type="Pfam" id="PF02501"/>
    </source>
</evidence>
<dbReference type="InterPro" id="IPR003413">
    <property type="entry name" value="T2SS_GspI_C"/>
</dbReference>
<evidence type="ECO:0000256" key="1">
    <source>
        <dbReference type="ARBA" id="ARBA00004377"/>
    </source>
</evidence>
<dbReference type="SUPFAM" id="SSF54523">
    <property type="entry name" value="Pili subunits"/>
    <property type="match status" value="1"/>
</dbReference>
<organism evidence="10 11">
    <name type="scientific">Umboniibacter marinipuniceus</name>
    <dbReference type="NCBI Taxonomy" id="569599"/>
    <lineage>
        <taxon>Bacteria</taxon>
        <taxon>Pseudomonadati</taxon>
        <taxon>Pseudomonadota</taxon>
        <taxon>Gammaproteobacteria</taxon>
        <taxon>Cellvibrionales</taxon>
        <taxon>Cellvibrionaceae</taxon>
        <taxon>Umboniibacter</taxon>
    </lineage>
</organism>